<evidence type="ECO:0000256" key="1">
    <source>
        <dbReference type="SAM" id="MobiDB-lite"/>
    </source>
</evidence>
<protein>
    <submittedName>
        <fullName evidence="2">Uncharacterized protein</fullName>
    </submittedName>
</protein>
<dbReference type="EMBL" id="JANPWB010000001">
    <property type="protein sequence ID" value="KAJ1213580.1"/>
    <property type="molecule type" value="Genomic_DNA"/>
</dbReference>
<accession>A0AAV7WL98</accession>
<keyword evidence="3" id="KW-1185">Reference proteome</keyword>
<sequence>MAVLGSCGAPGSDKTERRLPRAARTRIWPGARGSAARRAPVSGGADLLRALPRRGGAWTQEPAWGGGPEETVPQQN</sequence>
<organism evidence="2 3">
    <name type="scientific">Pleurodeles waltl</name>
    <name type="common">Iberian ribbed newt</name>
    <dbReference type="NCBI Taxonomy" id="8319"/>
    <lineage>
        <taxon>Eukaryota</taxon>
        <taxon>Metazoa</taxon>
        <taxon>Chordata</taxon>
        <taxon>Craniata</taxon>
        <taxon>Vertebrata</taxon>
        <taxon>Euteleostomi</taxon>
        <taxon>Amphibia</taxon>
        <taxon>Batrachia</taxon>
        <taxon>Caudata</taxon>
        <taxon>Salamandroidea</taxon>
        <taxon>Salamandridae</taxon>
        <taxon>Pleurodelinae</taxon>
        <taxon>Pleurodeles</taxon>
    </lineage>
</organism>
<dbReference type="AlphaFoldDB" id="A0AAV7WL98"/>
<gene>
    <name evidence="2" type="ORF">NDU88_001214</name>
</gene>
<feature type="region of interest" description="Disordered" evidence="1">
    <location>
        <begin position="53"/>
        <end position="76"/>
    </location>
</feature>
<evidence type="ECO:0000313" key="3">
    <source>
        <dbReference type="Proteomes" id="UP001066276"/>
    </source>
</evidence>
<reference evidence="2" key="1">
    <citation type="journal article" date="2022" name="bioRxiv">
        <title>Sequencing and chromosome-scale assembly of the giantPleurodeles waltlgenome.</title>
        <authorList>
            <person name="Brown T."/>
            <person name="Elewa A."/>
            <person name="Iarovenko S."/>
            <person name="Subramanian E."/>
            <person name="Araus A.J."/>
            <person name="Petzold A."/>
            <person name="Susuki M."/>
            <person name="Suzuki K.-i.T."/>
            <person name="Hayashi T."/>
            <person name="Toyoda A."/>
            <person name="Oliveira C."/>
            <person name="Osipova E."/>
            <person name="Leigh N.D."/>
            <person name="Simon A."/>
            <person name="Yun M.H."/>
        </authorList>
    </citation>
    <scope>NUCLEOTIDE SEQUENCE</scope>
    <source>
        <strain evidence="2">20211129_DDA</strain>
        <tissue evidence="2">Liver</tissue>
    </source>
</reference>
<name>A0AAV7WL98_PLEWA</name>
<dbReference type="Proteomes" id="UP001066276">
    <property type="component" value="Chromosome 1_1"/>
</dbReference>
<feature type="region of interest" description="Disordered" evidence="1">
    <location>
        <begin position="1"/>
        <end position="23"/>
    </location>
</feature>
<comment type="caution">
    <text evidence="2">The sequence shown here is derived from an EMBL/GenBank/DDBJ whole genome shotgun (WGS) entry which is preliminary data.</text>
</comment>
<proteinExistence type="predicted"/>
<evidence type="ECO:0000313" key="2">
    <source>
        <dbReference type="EMBL" id="KAJ1213580.1"/>
    </source>
</evidence>